<evidence type="ECO:0000313" key="4">
    <source>
        <dbReference type="Proteomes" id="UP000027222"/>
    </source>
</evidence>
<dbReference type="OrthoDB" id="3086482at2759"/>
<feature type="transmembrane region" description="Helical" evidence="2">
    <location>
        <begin position="12"/>
        <end position="31"/>
    </location>
</feature>
<accession>A0A067SRY2</accession>
<evidence type="ECO:0000256" key="2">
    <source>
        <dbReference type="SAM" id="Phobius"/>
    </source>
</evidence>
<protein>
    <submittedName>
        <fullName evidence="3">Uncharacterized protein</fullName>
    </submittedName>
</protein>
<dbReference type="AlphaFoldDB" id="A0A067SRY2"/>
<reference evidence="4" key="1">
    <citation type="journal article" date="2014" name="Proc. Natl. Acad. Sci. U.S.A.">
        <title>Extensive sampling of basidiomycete genomes demonstrates inadequacy of the white-rot/brown-rot paradigm for wood decay fungi.</title>
        <authorList>
            <person name="Riley R."/>
            <person name="Salamov A.A."/>
            <person name="Brown D.W."/>
            <person name="Nagy L.G."/>
            <person name="Floudas D."/>
            <person name="Held B.W."/>
            <person name="Levasseur A."/>
            <person name="Lombard V."/>
            <person name="Morin E."/>
            <person name="Otillar R."/>
            <person name="Lindquist E.A."/>
            <person name="Sun H."/>
            <person name="LaButti K.M."/>
            <person name="Schmutz J."/>
            <person name="Jabbour D."/>
            <person name="Luo H."/>
            <person name="Baker S.E."/>
            <person name="Pisabarro A.G."/>
            <person name="Walton J.D."/>
            <person name="Blanchette R.A."/>
            <person name="Henrissat B."/>
            <person name="Martin F."/>
            <person name="Cullen D."/>
            <person name="Hibbett D.S."/>
            <person name="Grigoriev I.V."/>
        </authorList>
    </citation>
    <scope>NUCLEOTIDE SEQUENCE [LARGE SCALE GENOMIC DNA]</scope>
    <source>
        <strain evidence="4">CBS 339.88</strain>
    </source>
</reference>
<feature type="region of interest" description="Disordered" evidence="1">
    <location>
        <begin position="95"/>
        <end position="115"/>
    </location>
</feature>
<keyword evidence="4" id="KW-1185">Reference proteome</keyword>
<keyword evidence="2" id="KW-0812">Transmembrane</keyword>
<dbReference type="EMBL" id="KL142402">
    <property type="protein sequence ID" value="KDR69518.1"/>
    <property type="molecule type" value="Genomic_DNA"/>
</dbReference>
<gene>
    <name evidence="3" type="ORF">GALMADRAFT_215174</name>
</gene>
<sequence>MTGRIFTSSHTLQFLLCLRFVVINAFVFAMTDTKSEVLRLQTHRPDVRDIELYIFQGCDPLFPLLSPPAGSSEYPSSQDETKFAYLAACTPFLQGKKSKSPSRHELGSNKSRRARHSHSVRRVDCLQTLLFFIQTEPLVKLALGVFDSNSHLSSLGPLVRVFPKNESIGDGTVMRDRRIISDSDHPCYRKLDLTNVLVNTHEVQSGRLPCPALGSRSLLNSRRFIMACWFGPRMVSPPYDDRCFPSAARCMKTITFTDDLVPSDGAF</sequence>
<dbReference type="HOGENOM" id="CLU_1042242_0_0_1"/>
<dbReference type="Proteomes" id="UP000027222">
    <property type="component" value="Unassembled WGS sequence"/>
</dbReference>
<name>A0A067SRY2_GALM3</name>
<proteinExistence type="predicted"/>
<keyword evidence="2" id="KW-0472">Membrane</keyword>
<evidence type="ECO:0000256" key="1">
    <source>
        <dbReference type="SAM" id="MobiDB-lite"/>
    </source>
</evidence>
<keyword evidence="2" id="KW-1133">Transmembrane helix</keyword>
<organism evidence="3 4">
    <name type="scientific">Galerina marginata (strain CBS 339.88)</name>
    <dbReference type="NCBI Taxonomy" id="685588"/>
    <lineage>
        <taxon>Eukaryota</taxon>
        <taxon>Fungi</taxon>
        <taxon>Dikarya</taxon>
        <taxon>Basidiomycota</taxon>
        <taxon>Agaricomycotina</taxon>
        <taxon>Agaricomycetes</taxon>
        <taxon>Agaricomycetidae</taxon>
        <taxon>Agaricales</taxon>
        <taxon>Agaricineae</taxon>
        <taxon>Strophariaceae</taxon>
        <taxon>Galerina</taxon>
    </lineage>
</organism>
<evidence type="ECO:0000313" key="3">
    <source>
        <dbReference type="EMBL" id="KDR69518.1"/>
    </source>
</evidence>